<gene>
    <name evidence="5" type="ORF">BU26DRAFT_521485</name>
</gene>
<dbReference type="Gene3D" id="3.40.50.1820">
    <property type="entry name" value="alpha/beta hydrolase"/>
    <property type="match status" value="1"/>
</dbReference>
<dbReference type="AlphaFoldDB" id="A0A6A6I8W9"/>
<reference evidence="5" key="1">
    <citation type="journal article" date="2020" name="Stud. Mycol.">
        <title>101 Dothideomycetes genomes: a test case for predicting lifestyles and emergence of pathogens.</title>
        <authorList>
            <person name="Haridas S."/>
            <person name="Albert R."/>
            <person name="Binder M."/>
            <person name="Bloem J."/>
            <person name="Labutti K."/>
            <person name="Salamov A."/>
            <person name="Andreopoulos B."/>
            <person name="Baker S."/>
            <person name="Barry K."/>
            <person name="Bills G."/>
            <person name="Bluhm B."/>
            <person name="Cannon C."/>
            <person name="Castanera R."/>
            <person name="Culley D."/>
            <person name="Daum C."/>
            <person name="Ezra D."/>
            <person name="Gonzalez J."/>
            <person name="Henrissat B."/>
            <person name="Kuo A."/>
            <person name="Liang C."/>
            <person name="Lipzen A."/>
            <person name="Lutzoni F."/>
            <person name="Magnuson J."/>
            <person name="Mondo S."/>
            <person name="Nolan M."/>
            <person name="Ohm R."/>
            <person name="Pangilinan J."/>
            <person name="Park H.-J."/>
            <person name="Ramirez L."/>
            <person name="Alfaro M."/>
            <person name="Sun H."/>
            <person name="Tritt A."/>
            <person name="Yoshinaga Y."/>
            <person name="Zwiers L.-H."/>
            <person name="Turgeon B."/>
            <person name="Goodwin S."/>
            <person name="Spatafora J."/>
            <person name="Crous P."/>
            <person name="Grigoriev I."/>
        </authorList>
    </citation>
    <scope>NUCLEOTIDE SEQUENCE</scope>
    <source>
        <strain evidence="5">CBS 122368</strain>
    </source>
</reference>
<evidence type="ECO:0000313" key="5">
    <source>
        <dbReference type="EMBL" id="KAF2245963.1"/>
    </source>
</evidence>
<feature type="compositionally biased region" description="Basic and acidic residues" evidence="3">
    <location>
        <begin position="362"/>
        <end position="372"/>
    </location>
</feature>
<dbReference type="GO" id="GO:0004301">
    <property type="term" value="F:epoxide hydrolase activity"/>
    <property type="evidence" value="ECO:0007669"/>
    <property type="project" value="TreeGrafter"/>
</dbReference>
<dbReference type="PANTHER" id="PTHR21661">
    <property type="entry name" value="EPOXIDE HYDROLASE 1-RELATED"/>
    <property type="match status" value="1"/>
</dbReference>
<dbReference type="Proteomes" id="UP000800094">
    <property type="component" value="Unassembled WGS sequence"/>
</dbReference>
<evidence type="ECO:0000313" key="6">
    <source>
        <dbReference type="Proteomes" id="UP000800094"/>
    </source>
</evidence>
<accession>A0A6A6I8W9</accession>
<evidence type="ECO:0000256" key="1">
    <source>
        <dbReference type="ARBA" id="ARBA00010088"/>
    </source>
</evidence>
<name>A0A6A6I8W9_9PLEO</name>
<dbReference type="GeneID" id="54582873"/>
<proteinExistence type="inferred from homology"/>
<keyword evidence="6" id="KW-1185">Reference proteome</keyword>
<evidence type="ECO:0000256" key="3">
    <source>
        <dbReference type="SAM" id="MobiDB-lite"/>
    </source>
</evidence>
<keyword evidence="2 5" id="KW-0378">Hydrolase</keyword>
<dbReference type="InterPro" id="IPR010497">
    <property type="entry name" value="Epoxide_hydro_N"/>
</dbReference>
<protein>
    <submittedName>
        <fullName evidence="5">Alpha/beta-hydrolase</fullName>
    </submittedName>
</protein>
<feature type="region of interest" description="Disordered" evidence="3">
    <location>
        <begin position="274"/>
        <end position="293"/>
    </location>
</feature>
<feature type="compositionally biased region" description="Polar residues" evidence="3">
    <location>
        <begin position="278"/>
        <end position="289"/>
    </location>
</feature>
<dbReference type="PANTHER" id="PTHR21661:SF71">
    <property type="entry name" value="EPOXIDE HYDROLASE N-TERMINAL DOMAIN-CONTAINING PROTEIN"/>
    <property type="match status" value="1"/>
</dbReference>
<dbReference type="InterPro" id="IPR029058">
    <property type="entry name" value="AB_hydrolase_fold"/>
</dbReference>
<dbReference type="GO" id="GO:0097176">
    <property type="term" value="P:epoxide metabolic process"/>
    <property type="evidence" value="ECO:0007669"/>
    <property type="project" value="TreeGrafter"/>
</dbReference>
<evidence type="ECO:0000256" key="2">
    <source>
        <dbReference type="ARBA" id="ARBA00022801"/>
    </source>
</evidence>
<dbReference type="Pfam" id="PF06441">
    <property type="entry name" value="EHN"/>
    <property type="match status" value="1"/>
</dbReference>
<sequence length="504" mass="56495">MAHATKNGRDDAEAVTPYSMHVSSKYLELTKKKLELTRLPRELDLPEQRRWDQGTPKAVLEPLLDYWLEQYDWRKQESHFNSLPQFRTTITLPSPTNPETSQSLRVHFVHKRSQHANAIPLLFCHTWPASFIEVQKIIDALTDPHSLPSFGAGALQAFHVVAPSIPGFGFSDASAMEDFGLKETAEVFDKVMQRLGYERYVAHGVGWGFSICRALALNHSHHCVAVHTANPMFRKPSFKWSPMAFLRYHIARLTRAKVSLLSFGYVPMELQAPAPTSGWDSSPTTQGSPYSDGPLGAALARGYSHRPQTHAFALCDSPIGLLAGLLDAIHTRAPAISPVTSRSRSPFLSLEEQDSLHDRSFHEEIGSSHTERPPQPLSPRDSEINARNYTWSPTEVLNWTMMQWLPGVEAAHRWLHRAHLDCSPLSDFSSTYCPVPLGISSFRARNSHSPSTPLMWGSASWGIAWVRRHQRPASTSPAWEAPDLLVLDMRECFGSIVNFPTQAT</sequence>
<feature type="domain" description="Epoxide hydrolase N-terminal" evidence="4">
    <location>
        <begin position="15"/>
        <end position="134"/>
    </location>
</feature>
<dbReference type="SUPFAM" id="SSF53474">
    <property type="entry name" value="alpha/beta-Hydrolases"/>
    <property type="match status" value="1"/>
</dbReference>
<evidence type="ECO:0000259" key="4">
    <source>
        <dbReference type="Pfam" id="PF06441"/>
    </source>
</evidence>
<dbReference type="RefSeq" id="XP_033680967.1">
    <property type="nucleotide sequence ID" value="XM_033829543.1"/>
</dbReference>
<dbReference type="EMBL" id="ML987199">
    <property type="protein sequence ID" value="KAF2245963.1"/>
    <property type="molecule type" value="Genomic_DNA"/>
</dbReference>
<dbReference type="OrthoDB" id="7130006at2759"/>
<feature type="region of interest" description="Disordered" evidence="3">
    <location>
        <begin position="362"/>
        <end position="385"/>
    </location>
</feature>
<comment type="similarity">
    <text evidence="1">Belongs to the peptidase S33 family.</text>
</comment>
<organism evidence="5 6">
    <name type="scientific">Trematosphaeria pertusa</name>
    <dbReference type="NCBI Taxonomy" id="390896"/>
    <lineage>
        <taxon>Eukaryota</taxon>
        <taxon>Fungi</taxon>
        <taxon>Dikarya</taxon>
        <taxon>Ascomycota</taxon>
        <taxon>Pezizomycotina</taxon>
        <taxon>Dothideomycetes</taxon>
        <taxon>Pleosporomycetidae</taxon>
        <taxon>Pleosporales</taxon>
        <taxon>Massarineae</taxon>
        <taxon>Trematosphaeriaceae</taxon>
        <taxon>Trematosphaeria</taxon>
    </lineage>
</organism>